<protein>
    <submittedName>
        <fullName evidence="2">Molybdopterin-guanine dinucleotide biosynthesis protein A</fullName>
    </submittedName>
</protein>
<keyword evidence="3" id="KW-1185">Reference proteome</keyword>
<sequence length="256" mass="28744">MKPIRAVVLAGNNNQGEFIKGQEIKNKALLTIKSKPMLNYVLDVLVKVEEISEIVVVGPEELEAIIKDYPVNLIIHKEDIIDNVVTSKTGWEDGRLLIVTSDIPMITVEGIKDFINQCNKYAEEYQLFYPIVAKAINEQVFPGVKRTYVTLKEGVFTGGNVLMVDVCCIDGAAEQGKRLVALRKSPIKLANYLGWIFLIKLLCRKLTIYELEKRVSNLLSLKAKAIISEYPQLGTDVDKDSDIDIAEQYLENISNL</sequence>
<dbReference type="Proteomes" id="UP000243819">
    <property type="component" value="Unassembled WGS sequence"/>
</dbReference>
<dbReference type="Gene3D" id="3.90.550.10">
    <property type="entry name" value="Spore Coat Polysaccharide Biosynthesis Protein SpsA, Chain A"/>
    <property type="match status" value="1"/>
</dbReference>
<dbReference type="SUPFAM" id="SSF53448">
    <property type="entry name" value="Nucleotide-diphospho-sugar transferases"/>
    <property type="match status" value="1"/>
</dbReference>
<dbReference type="AlphaFoldDB" id="A0A1I0C033"/>
<feature type="domain" description="MobA-like NTP transferase" evidence="1">
    <location>
        <begin position="22"/>
        <end position="121"/>
    </location>
</feature>
<reference evidence="3" key="1">
    <citation type="submission" date="2016-10" db="EMBL/GenBank/DDBJ databases">
        <authorList>
            <person name="Varghese N."/>
            <person name="Submissions S."/>
        </authorList>
    </citation>
    <scope>NUCLEOTIDE SEQUENCE [LARGE SCALE GENOMIC DNA]</scope>
    <source>
        <strain evidence="3">DSM 13577</strain>
    </source>
</reference>
<evidence type="ECO:0000313" key="2">
    <source>
        <dbReference type="EMBL" id="SET12183.1"/>
    </source>
</evidence>
<dbReference type="InterPro" id="IPR025877">
    <property type="entry name" value="MobA-like_NTP_Trfase"/>
</dbReference>
<proteinExistence type="predicted"/>
<name>A0A1I0C033_9FIRM</name>
<dbReference type="GO" id="GO:0016779">
    <property type="term" value="F:nucleotidyltransferase activity"/>
    <property type="evidence" value="ECO:0007669"/>
    <property type="project" value="UniProtKB-ARBA"/>
</dbReference>
<dbReference type="STRING" id="1120990.SAMN03080614_10525"/>
<dbReference type="EMBL" id="FOIF01000052">
    <property type="protein sequence ID" value="SET12183.1"/>
    <property type="molecule type" value="Genomic_DNA"/>
</dbReference>
<organism evidence="2 3">
    <name type="scientific">Anaerobranca gottschalkii DSM 13577</name>
    <dbReference type="NCBI Taxonomy" id="1120990"/>
    <lineage>
        <taxon>Bacteria</taxon>
        <taxon>Bacillati</taxon>
        <taxon>Bacillota</taxon>
        <taxon>Clostridia</taxon>
        <taxon>Eubacteriales</taxon>
        <taxon>Proteinivoracaceae</taxon>
        <taxon>Anaerobranca</taxon>
    </lineage>
</organism>
<dbReference type="Pfam" id="PF12804">
    <property type="entry name" value="NTP_transf_3"/>
    <property type="match status" value="1"/>
</dbReference>
<evidence type="ECO:0000259" key="1">
    <source>
        <dbReference type="Pfam" id="PF12804"/>
    </source>
</evidence>
<dbReference type="InterPro" id="IPR029044">
    <property type="entry name" value="Nucleotide-diphossugar_trans"/>
</dbReference>
<evidence type="ECO:0000313" key="3">
    <source>
        <dbReference type="Proteomes" id="UP000243819"/>
    </source>
</evidence>
<gene>
    <name evidence="2" type="ORF">SAMN03080614_10525</name>
</gene>
<dbReference type="RefSeq" id="WP_177159771.1">
    <property type="nucleotide sequence ID" value="NZ_FOIF01000052.1"/>
</dbReference>
<accession>A0A1I0C033</accession>